<dbReference type="AlphaFoldDB" id="A0A4R6REL5"/>
<accession>A0A4R6REL5</accession>
<organism evidence="1 2">
    <name type="scientific">Aquabacterium commune</name>
    <dbReference type="NCBI Taxonomy" id="70586"/>
    <lineage>
        <taxon>Bacteria</taxon>
        <taxon>Pseudomonadati</taxon>
        <taxon>Pseudomonadota</taxon>
        <taxon>Betaproteobacteria</taxon>
        <taxon>Burkholderiales</taxon>
        <taxon>Aquabacterium</taxon>
    </lineage>
</organism>
<evidence type="ECO:0000313" key="1">
    <source>
        <dbReference type="EMBL" id="TDP84703.1"/>
    </source>
</evidence>
<dbReference type="Proteomes" id="UP000294593">
    <property type="component" value="Unassembled WGS sequence"/>
</dbReference>
<keyword evidence="2" id="KW-1185">Reference proteome</keyword>
<proteinExistence type="predicted"/>
<dbReference type="EMBL" id="SNXW01000003">
    <property type="protein sequence ID" value="TDP84703.1"/>
    <property type="molecule type" value="Genomic_DNA"/>
</dbReference>
<reference evidence="1 2" key="1">
    <citation type="submission" date="2019-03" db="EMBL/GenBank/DDBJ databases">
        <title>Genomic Encyclopedia of Type Strains, Phase IV (KMG-IV): sequencing the most valuable type-strain genomes for metagenomic binning, comparative biology and taxonomic classification.</title>
        <authorList>
            <person name="Goeker M."/>
        </authorList>
    </citation>
    <scope>NUCLEOTIDE SEQUENCE [LARGE SCALE GENOMIC DNA]</scope>
    <source>
        <strain evidence="1 2">DSM 11901</strain>
    </source>
</reference>
<name>A0A4R6REL5_9BURK</name>
<sequence>MACVCINVQFSHISKTHDKASSSLQRGHPCAAPIQAQPDLAEMNTESLPTLRLAQKRVRFTLAVRMRGQ</sequence>
<evidence type="ECO:0000313" key="2">
    <source>
        <dbReference type="Proteomes" id="UP000294593"/>
    </source>
</evidence>
<comment type="caution">
    <text evidence="1">The sequence shown here is derived from an EMBL/GenBank/DDBJ whole genome shotgun (WGS) entry which is preliminary data.</text>
</comment>
<protein>
    <submittedName>
        <fullName evidence="1">Uncharacterized protein</fullName>
    </submittedName>
</protein>
<gene>
    <name evidence="1" type="ORF">EV672_103274</name>
</gene>